<dbReference type="Proteomes" id="UP000680638">
    <property type="component" value="Unassembled WGS sequence"/>
</dbReference>
<name>A0ABQ4LZL9_9BACL</name>
<feature type="transmembrane region" description="Helical" evidence="1">
    <location>
        <begin position="107"/>
        <end position="130"/>
    </location>
</feature>
<dbReference type="NCBIfam" id="NF037970">
    <property type="entry name" value="vanZ_1"/>
    <property type="match status" value="1"/>
</dbReference>
<dbReference type="EMBL" id="BORW01000017">
    <property type="protein sequence ID" value="GIO68373.1"/>
    <property type="molecule type" value="Genomic_DNA"/>
</dbReference>
<evidence type="ECO:0000259" key="2">
    <source>
        <dbReference type="Pfam" id="PF04892"/>
    </source>
</evidence>
<feature type="transmembrane region" description="Helical" evidence="1">
    <location>
        <begin position="57"/>
        <end position="77"/>
    </location>
</feature>
<keyword evidence="1" id="KW-0812">Transmembrane</keyword>
<keyword evidence="4" id="KW-1185">Reference proteome</keyword>
<evidence type="ECO:0000313" key="3">
    <source>
        <dbReference type="EMBL" id="GIO68373.1"/>
    </source>
</evidence>
<dbReference type="Pfam" id="PF04892">
    <property type="entry name" value="VanZ"/>
    <property type="match status" value="1"/>
</dbReference>
<reference evidence="3 4" key="1">
    <citation type="submission" date="2021-03" db="EMBL/GenBank/DDBJ databases">
        <title>Antimicrobial resistance genes in bacteria isolated from Japanese honey, and their potential for conferring macrolide and lincosamide resistance in the American foulbrood pathogen Paenibacillus larvae.</title>
        <authorList>
            <person name="Okamoto M."/>
            <person name="Kumagai M."/>
            <person name="Kanamori H."/>
            <person name="Takamatsu D."/>
        </authorList>
    </citation>
    <scope>NUCLEOTIDE SEQUENCE [LARGE SCALE GENOMIC DNA]</scope>
    <source>
        <strain evidence="3 4">J21TS3</strain>
    </source>
</reference>
<protein>
    <recommendedName>
        <fullName evidence="2">VanZ-like domain-containing protein</fullName>
    </recommendedName>
</protein>
<feature type="transmembrane region" description="Helical" evidence="1">
    <location>
        <begin position="84"/>
        <end position="101"/>
    </location>
</feature>
<keyword evidence="1" id="KW-1133">Transmembrane helix</keyword>
<organism evidence="3 4">
    <name type="scientific">Paenibacillus cookii</name>
    <dbReference type="NCBI Taxonomy" id="157839"/>
    <lineage>
        <taxon>Bacteria</taxon>
        <taxon>Bacillati</taxon>
        <taxon>Bacillota</taxon>
        <taxon>Bacilli</taxon>
        <taxon>Bacillales</taxon>
        <taxon>Paenibacillaceae</taxon>
        <taxon>Paenibacillus</taxon>
    </lineage>
</organism>
<comment type="caution">
    <text evidence="3">The sequence shown here is derived from an EMBL/GenBank/DDBJ whole genome shotgun (WGS) entry which is preliminary data.</text>
</comment>
<feature type="domain" description="VanZ-like" evidence="2">
    <location>
        <begin position="11"/>
        <end position="127"/>
    </location>
</feature>
<accession>A0ABQ4LZL9</accession>
<evidence type="ECO:0000256" key="1">
    <source>
        <dbReference type="SAM" id="Phobius"/>
    </source>
</evidence>
<dbReference type="RefSeq" id="WP_052147283.1">
    <property type="nucleotide sequence ID" value="NZ_BORW01000017.1"/>
</dbReference>
<evidence type="ECO:0000313" key="4">
    <source>
        <dbReference type="Proteomes" id="UP000680638"/>
    </source>
</evidence>
<gene>
    <name evidence="3" type="ORF">J21TS3_31940</name>
</gene>
<proteinExistence type="predicted"/>
<keyword evidence="1" id="KW-0472">Membrane</keyword>
<sequence length="139" mass="16184">MRIVLTVVWALILLIFTCSLNFHMLIHHHIVDFRFNPSPDWLELMKFDFHWSSADWVQRKAGHLAGFFILAVIGSNFGKYRPAFFLSILYAVMTEILQLYFFRGGRIYDALIDTTGVYLAFLGCKILHVARKDARSIKK</sequence>
<dbReference type="InterPro" id="IPR006976">
    <property type="entry name" value="VanZ-like"/>
</dbReference>